<reference evidence="2" key="1">
    <citation type="submission" date="2021-11" db="EMBL/GenBank/DDBJ databases">
        <authorList>
            <consortium name="Genoscope - CEA"/>
            <person name="William W."/>
        </authorList>
    </citation>
    <scope>NUCLEOTIDE SEQUENCE</scope>
</reference>
<accession>A0A8J2S4B6</accession>
<sequence>MENGERVPVDTPPIVGGPGDDDHDCCGGGSACGWGWCEAQGKCTQVWECEPDPTIEVGNATTLPAPATTPGVVNYFPDAQVAAQANTDCTGGEGVGIGCASGTTLSTENEYSGEGESTGEAVKHSTTATTVEAANAADKEEPSSQFQINTSAGPASQSTTNKGGETVHQGPGSATVRDGAGNAKYIPGRK</sequence>
<protein>
    <submittedName>
        <fullName evidence="2">Uncharacterized protein</fullName>
    </submittedName>
</protein>
<organism evidence="2 3">
    <name type="scientific">Pelagomonas calceolata</name>
    <dbReference type="NCBI Taxonomy" id="35677"/>
    <lineage>
        <taxon>Eukaryota</taxon>
        <taxon>Sar</taxon>
        <taxon>Stramenopiles</taxon>
        <taxon>Ochrophyta</taxon>
        <taxon>Pelagophyceae</taxon>
        <taxon>Pelagomonadales</taxon>
        <taxon>Pelagomonadaceae</taxon>
        <taxon>Pelagomonas</taxon>
    </lineage>
</organism>
<proteinExistence type="predicted"/>
<gene>
    <name evidence="2" type="ORF">PECAL_1P08200</name>
</gene>
<feature type="compositionally biased region" description="Low complexity" evidence="1">
    <location>
        <begin position="126"/>
        <end position="136"/>
    </location>
</feature>
<evidence type="ECO:0000313" key="3">
    <source>
        <dbReference type="Proteomes" id="UP000789595"/>
    </source>
</evidence>
<comment type="caution">
    <text evidence="2">The sequence shown here is derived from an EMBL/GenBank/DDBJ whole genome shotgun (WGS) entry which is preliminary data.</text>
</comment>
<dbReference type="AlphaFoldDB" id="A0A8J2S4B6"/>
<feature type="compositionally biased region" description="Polar residues" evidence="1">
    <location>
        <begin position="143"/>
        <end position="163"/>
    </location>
</feature>
<keyword evidence="3" id="KW-1185">Reference proteome</keyword>
<dbReference type="Proteomes" id="UP000789595">
    <property type="component" value="Unassembled WGS sequence"/>
</dbReference>
<evidence type="ECO:0000256" key="1">
    <source>
        <dbReference type="SAM" id="MobiDB-lite"/>
    </source>
</evidence>
<evidence type="ECO:0000313" key="2">
    <source>
        <dbReference type="EMBL" id="CAH0364458.1"/>
    </source>
</evidence>
<name>A0A8J2S4B6_9STRA</name>
<dbReference type="EMBL" id="CAKKNE010000001">
    <property type="protein sequence ID" value="CAH0364458.1"/>
    <property type="molecule type" value="Genomic_DNA"/>
</dbReference>
<feature type="region of interest" description="Disordered" evidence="1">
    <location>
        <begin position="107"/>
        <end position="190"/>
    </location>
</feature>